<evidence type="ECO:0000313" key="1">
    <source>
        <dbReference type="EMBL" id="KAK3283767.1"/>
    </source>
</evidence>
<dbReference type="EMBL" id="LGRX02002656">
    <property type="protein sequence ID" value="KAK3283767.1"/>
    <property type="molecule type" value="Genomic_DNA"/>
</dbReference>
<accession>A0AAE0GTA0</accession>
<keyword evidence="2" id="KW-1185">Reference proteome</keyword>
<dbReference type="AlphaFoldDB" id="A0AAE0GTA0"/>
<evidence type="ECO:0000313" key="2">
    <source>
        <dbReference type="Proteomes" id="UP001190700"/>
    </source>
</evidence>
<comment type="caution">
    <text evidence="1">The sequence shown here is derived from an EMBL/GenBank/DDBJ whole genome shotgun (WGS) entry which is preliminary data.</text>
</comment>
<name>A0AAE0GTA0_9CHLO</name>
<dbReference type="Proteomes" id="UP001190700">
    <property type="component" value="Unassembled WGS sequence"/>
</dbReference>
<proteinExistence type="predicted"/>
<protein>
    <submittedName>
        <fullName evidence="1">Uncharacterized protein</fullName>
    </submittedName>
</protein>
<gene>
    <name evidence="1" type="ORF">CYMTET_8553</name>
</gene>
<sequence>MHSRKRRLFLIKVSNSRRPQTALSWNLPVSLSRLPPLLAKLGRRQPSALLLRIIQDGVVQDVYARCYQRLHPPRK</sequence>
<organism evidence="1 2">
    <name type="scientific">Cymbomonas tetramitiformis</name>
    <dbReference type="NCBI Taxonomy" id="36881"/>
    <lineage>
        <taxon>Eukaryota</taxon>
        <taxon>Viridiplantae</taxon>
        <taxon>Chlorophyta</taxon>
        <taxon>Pyramimonadophyceae</taxon>
        <taxon>Pyramimonadales</taxon>
        <taxon>Pyramimonadaceae</taxon>
        <taxon>Cymbomonas</taxon>
    </lineage>
</organism>
<reference evidence="1 2" key="1">
    <citation type="journal article" date="2015" name="Genome Biol. Evol.">
        <title>Comparative Genomics of a Bacterivorous Green Alga Reveals Evolutionary Causalities and Consequences of Phago-Mixotrophic Mode of Nutrition.</title>
        <authorList>
            <person name="Burns J.A."/>
            <person name="Paasch A."/>
            <person name="Narechania A."/>
            <person name="Kim E."/>
        </authorList>
    </citation>
    <scope>NUCLEOTIDE SEQUENCE [LARGE SCALE GENOMIC DNA]</scope>
    <source>
        <strain evidence="1 2">PLY_AMNH</strain>
    </source>
</reference>